<feature type="transmembrane region" description="Helical" evidence="10">
    <location>
        <begin position="204"/>
        <end position="225"/>
    </location>
</feature>
<keyword evidence="8 10" id="KW-0472">Membrane</keyword>
<feature type="transmembrane region" description="Helical" evidence="10">
    <location>
        <begin position="52"/>
        <end position="73"/>
    </location>
</feature>
<dbReference type="RefSeq" id="WP_058370152.1">
    <property type="nucleotide sequence ID" value="NZ_LNTB01000001.1"/>
</dbReference>
<feature type="transmembrane region" description="Helical" evidence="10">
    <location>
        <begin position="262"/>
        <end position="282"/>
    </location>
</feature>
<accession>A0A0V8RTT8</accession>
<reference evidence="11 12" key="1">
    <citation type="submission" date="2015-11" db="EMBL/GenBank/DDBJ databases">
        <title>Genome sequence of Pyrodictium occultum PL-19, a marine hyperthermophilic archaeon isolated from Volcano, Italy.</title>
        <authorList>
            <person name="Utturkar S."/>
            <person name="Huber H."/>
            <person name="Leptihn S."/>
            <person name="Brown S."/>
            <person name="Stetter K.O."/>
            <person name="Podar M."/>
        </authorList>
    </citation>
    <scope>NUCLEOTIDE SEQUENCE [LARGE SCALE GENOMIC DNA]</scope>
    <source>
        <strain evidence="11 12">PL-19</strain>
    </source>
</reference>
<feature type="transmembrane region" description="Helical" evidence="10">
    <location>
        <begin position="469"/>
        <end position="493"/>
    </location>
</feature>
<dbReference type="EMBL" id="LNTB01000001">
    <property type="protein sequence ID" value="KSW11479.1"/>
    <property type="molecule type" value="Genomic_DNA"/>
</dbReference>
<protein>
    <recommendedName>
        <fullName evidence="13">Potassium transporter</fullName>
    </recommendedName>
</protein>
<keyword evidence="4" id="KW-1003">Cell membrane</keyword>
<name>A0A0V8RTT8_PYROC</name>
<evidence type="ECO:0000256" key="7">
    <source>
        <dbReference type="ARBA" id="ARBA00023065"/>
    </source>
</evidence>
<dbReference type="STRING" id="2309.CF15_01105"/>
<dbReference type="Proteomes" id="UP000053352">
    <property type="component" value="Unassembled WGS sequence"/>
</dbReference>
<keyword evidence="7" id="KW-0406">Ion transport</keyword>
<feature type="transmembrane region" description="Helical" evidence="10">
    <location>
        <begin position="415"/>
        <end position="437"/>
    </location>
</feature>
<evidence type="ECO:0000256" key="10">
    <source>
        <dbReference type="SAM" id="Phobius"/>
    </source>
</evidence>
<evidence type="ECO:0000256" key="3">
    <source>
        <dbReference type="ARBA" id="ARBA00022448"/>
    </source>
</evidence>
<evidence type="ECO:0000256" key="2">
    <source>
        <dbReference type="ARBA" id="ARBA00009137"/>
    </source>
</evidence>
<dbReference type="PANTHER" id="PTHR32024">
    <property type="entry name" value="TRK SYSTEM POTASSIUM UPTAKE PROTEIN TRKG-RELATED"/>
    <property type="match status" value="1"/>
</dbReference>
<evidence type="ECO:0000256" key="8">
    <source>
        <dbReference type="ARBA" id="ARBA00023136"/>
    </source>
</evidence>
<keyword evidence="6 10" id="KW-1133">Transmembrane helix</keyword>
<dbReference type="OrthoDB" id="111943at2157"/>
<evidence type="ECO:0000313" key="11">
    <source>
        <dbReference type="EMBL" id="KSW11479.1"/>
    </source>
</evidence>
<feature type="transmembrane region" description="Helical" evidence="10">
    <location>
        <begin position="21"/>
        <end position="40"/>
    </location>
</feature>
<comment type="caution">
    <text evidence="11">The sequence shown here is derived from an EMBL/GenBank/DDBJ whole genome shotgun (WGS) entry which is preliminary data.</text>
</comment>
<feature type="transmembrane region" description="Helical" evidence="10">
    <location>
        <begin position="154"/>
        <end position="175"/>
    </location>
</feature>
<dbReference type="Pfam" id="PF02386">
    <property type="entry name" value="TrkH"/>
    <property type="match status" value="1"/>
</dbReference>
<evidence type="ECO:0000313" key="12">
    <source>
        <dbReference type="Proteomes" id="UP000053352"/>
    </source>
</evidence>
<evidence type="ECO:0000256" key="9">
    <source>
        <dbReference type="SAM" id="MobiDB-lite"/>
    </source>
</evidence>
<comment type="similarity">
    <text evidence="2">Belongs to the TrkH potassium transport family.</text>
</comment>
<dbReference type="AlphaFoldDB" id="A0A0V8RTT8"/>
<feature type="transmembrane region" description="Helical" evidence="10">
    <location>
        <begin position="348"/>
        <end position="371"/>
    </location>
</feature>
<sequence length="599" mass="63989">MKRQAVGRLEAGREPGVRVSPLLHYSILPAAMAGLTHLLSSMAGLLEGDTEYSAVLGLWAVLYLAVAAAWLLALKPSRSLSKEEALVLVGYSWVVTPLLSAIPVAYALGVPLVDAWFESISGYTTTGLTIFTGGVDKDFGVYVPSMEQLPPSILWWRAVTQWLGGFGIVVMFLVFARLGGLPPHLVGFAEGRFERLEPSIARSIRALMGLYAFLTLLGAILLHLAGMRPADALYHSMTGIATGGFSPYSDSIAHYHSVAVELATMVVMLLGAANFADLYAIIRGVPRRLSEETASLIVIAFASTLLGALILGRLGWHPYAPLREAAFDVASAVSTTGFGISDLSKAPIAWKAFLTVLMLVGGAAFSTAGGIKQYRLLVLFKNIAWTVRETVHGADRITVRRVGGSIITDDELRSIVSVATLFAAAHAAGTLALLVILPRCSLADAAFEAASALATTGLSVGVTSASTPWLAKAVLMALMTLGRLEVVGFLYMVEAARTMAGGARRRGRRAGLRPEGRGPSRTARRWPRPPAWRQRPPPGWRRLPAGASQPPSEVPRGASSRTRWRCRPYSYPWRTRAPRPRGPPGTGRPLAPGSGAARS</sequence>
<evidence type="ECO:0008006" key="13">
    <source>
        <dbReference type="Google" id="ProtNLM"/>
    </source>
</evidence>
<organism evidence="11 12">
    <name type="scientific">Pyrodictium occultum</name>
    <dbReference type="NCBI Taxonomy" id="2309"/>
    <lineage>
        <taxon>Archaea</taxon>
        <taxon>Thermoproteota</taxon>
        <taxon>Thermoprotei</taxon>
        <taxon>Desulfurococcales</taxon>
        <taxon>Pyrodictiaceae</taxon>
        <taxon>Pyrodictium</taxon>
    </lineage>
</organism>
<dbReference type="GO" id="GO:0030001">
    <property type="term" value="P:metal ion transport"/>
    <property type="evidence" value="ECO:0007669"/>
    <property type="project" value="UniProtKB-ARBA"/>
</dbReference>
<dbReference type="GO" id="GO:0008324">
    <property type="term" value="F:monoatomic cation transmembrane transporter activity"/>
    <property type="evidence" value="ECO:0007669"/>
    <property type="project" value="InterPro"/>
</dbReference>
<evidence type="ECO:0000256" key="5">
    <source>
        <dbReference type="ARBA" id="ARBA00022692"/>
    </source>
</evidence>
<feature type="transmembrane region" description="Helical" evidence="10">
    <location>
        <begin position="85"/>
        <end position="108"/>
    </location>
</feature>
<evidence type="ECO:0000256" key="1">
    <source>
        <dbReference type="ARBA" id="ARBA00004651"/>
    </source>
</evidence>
<dbReference type="InterPro" id="IPR003445">
    <property type="entry name" value="Cat_transpt"/>
</dbReference>
<evidence type="ECO:0000256" key="4">
    <source>
        <dbReference type="ARBA" id="ARBA00022475"/>
    </source>
</evidence>
<feature type="transmembrane region" description="Helical" evidence="10">
    <location>
        <begin position="294"/>
        <end position="316"/>
    </location>
</feature>
<proteinExistence type="inferred from homology"/>
<keyword evidence="5 10" id="KW-0812">Transmembrane</keyword>
<keyword evidence="12" id="KW-1185">Reference proteome</keyword>
<dbReference type="GO" id="GO:0005886">
    <property type="term" value="C:plasma membrane"/>
    <property type="evidence" value="ECO:0007669"/>
    <property type="project" value="UniProtKB-SubCell"/>
</dbReference>
<evidence type="ECO:0000256" key="6">
    <source>
        <dbReference type="ARBA" id="ARBA00022989"/>
    </source>
</evidence>
<keyword evidence="3" id="KW-0813">Transport</keyword>
<gene>
    <name evidence="11" type="ORF">CF15_01105</name>
</gene>
<feature type="region of interest" description="Disordered" evidence="9">
    <location>
        <begin position="502"/>
        <end position="599"/>
    </location>
</feature>
<dbReference type="PANTHER" id="PTHR32024:SF2">
    <property type="entry name" value="TRK SYSTEM POTASSIUM UPTAKE PROTEIN TRKG-RELATED"/>
    <property type="match status" value="1"/>
</dbReference>
<comment type="subcellular location">
    <subcellularLocation>
        <location evidence="1">Cell membrane</location>
        <topology evidence="1">Multi-pass membrane protein</topology>
    </subcellularLocation>
</comment>